<evidence type="ECO:0000256" key="2">
    <source>
        <dbReference type="ARBA" id="ARBA00009199"/>
    </source>
</evidence>
<gene>
    <name evidence="8" type="ORF">BDQ12DRAFT_606361</name>
</gene>
<dbReference type="Gene3D" id="3.90.1300.10">
    <property type="entry name" value="Amidase signature (AS) domain"/>
    <property type="match status" value="1"/>
</dbReference>
<dbReference type="InterPro" id="IPR036928">
    <property type="entry name" value="AS_sf"/>
</dbReference>
<evidence type="ECO:0000256" key="5">
    <source>
        <dbReference type="PIRSR" id="PIRSR001221-1"/>
    </source>
</evidence>
<dbReference type="SUPFAM" id="SSF75304">
    <property type="entry name" value="Amidase signature (AS) enzymes"/>
    <property type="match status" value="1"/>
</dbReference>
<feature type="binding site" evidence="6">
    <location>
        <position position="187"/>
    </location>
    <ligand>
        <name>substrate</name>
    </ligand>
</feature>
<dbReference type="PANTHER" id="PTHR46072">
    <property type="entry name" value="AMIDASE-RELATED-RELATED"/>
    <property type="match status" value="1"/>
</dbReference>
<protein>
    <recommendedName>
        <fullName evidence="3">amidase</fullName>
        <ecNumber evidence="3">3.5.1.4</ecNumber>
    </recommendedName>
</protein>
<feature type="active site" description="Charge relay system" evidence="5">
    <location>
        <position position="213"/>
    </location>
</feature>
<dbReference type="EC" id="3.5.1.4" evidence="3"/>
<dbReference type="PIRSF" id="PIRSF001221">
    <property type="entry name" value="Amidase_fungi"/>
    <property type="match status" value="1"/>
</dbReference>
<proteinExistence type="inferred from homology"/>
<accession>A0A5C3LZC9</accession>
<dbReference type="Pfam" id="PF01425">
    <property type="entry name" value="Amidase"/>
    <property type="match status" value="1"/>
</dbReference>
<feature type="active site" description="Charge relay system" evidence="5">
    <location>
        <position position="138"/>
    </location>
</feature>
<dbReference type="PROSITE" id="PS00571">
    <property type="entry name" value="AMIDASES"/>
    <property type="match status" value="1"/>
</dbReference>
<feature type="domain" description="Amidase" evidence="7">
    <location>
        <begin position="82"/>
        <end position="551"/>
    </location>
</feature>
<evidence type="ECO:0000256" key="4">
    <source>
        <dbReference type="ARBA" id="ARBA00022801"/>
    </source>
</evidence>
<organism evidence="8 9">
    <name type="scientific">Crucibulum laeve</name>
    <dbReference type="NCBI Taxonomy" id="68775"/>
    <lineage>
        <taxon>Eukaryota</taxon>
        <taxon>Fungi</taxon>
        <taxon>Dikarya</taxon>
        <taxon>Basidiomycota</taxon>
        <taxon>Agaricomycotina</taxon>
        <taxon>Agaricomycetes</taxon>
        <taxon>Agaricomycetidae</taxon>
        <taxon>Agaricales</taxon>
        <taxon>Agaricineae</taxon>
        <taxon>Nidulariaceae</taxon>
        <taxon>Crucibulum</taxon>
    </lineage>
</organism>
<reference evidence="8 9" key="1">
    <citation type="journal article" date="2019" name="Nat. Ecol. Evol.">
        <title>Megaphylogeny resolves global patterns of mushroom evolution.</title>
        <authorList>
            <person name="Varga T."/>
            <person name="Krizsan K."/>
            <person name="Foldi C."/>
            <person name="Dima B."/>
            <person name="Sanchez-Garcia M."/>
            <person name="Sanchez-Ramirez S."/>
            <person name="Szollosi G.J."/>
            <person name="Szarkandi J.G."/>
            <person name="Papp V."/>
            <person name="Albert L."/>
            <person name="Andreopoulos W."/>
            <person name="Angelini C."/>
            <person name="Antonin V."/>
            <person name="Barry K.W."/>
            <person name="Bougher N.L."/>
            <person name="Buchanan P."/>
            <person name="Buyck B."/>
            <person name="Bense V."/>
            <person name="Catcheside P."/>
            <person name="Chovatia M."/>
            <person name="Cooper J."/>
            <person name="Damon W."/>
            <person name="Desjardin D."/>
            <person name="Finy P."/>
            <person name="Geml J."/>
            <person name="Haridas S."/>
            <person name="Hughes K."/>
            <person name="Justo A."/>
            <person name="Karasinski D."/>
            <person name="Kautmanova I."/>
            <person name="Kiss B."/>
            <person name="Kocsube S."/>
            <person name="Kotiranta H."/>
            <person name="LaButti K.M."/>
            <person name="Lechner B.E."/>
            <person name="Liimatainen K."/>
            <person name="Lipzen A."/>
            <person name="Lukacs Z."/>
            <person name="Mihaltcheva S."/>
            <person name="Morgado L.N."/>
            <person name="Niskanen T."/>
            <person name="Noordeloos M.E."/>
            <person name="Ohm R.A."/>
            <person name="Ortiz-Santana B."/>
            <person name="Ovrebo C."/>
            <person name="Racz N."/>
            <person name="Riley R."/>
            <person name="Savchenko A."/>
            <person name="Shiryaev A."/>
            <person name="Soop K."/>
            <person name="Spirin V."/>
            <person name="Szebenyi C."/>
            <person name="Tomsovsky M."/>
            <person name="Tulloss R.E."/>
            <person name="Uehling J."/>
            <person name="Grigoriev I.V."/>
            <person name="Vagvolgyi C."/>
            <person name="Papp T."/>
            <person name="Martin F.M."/>
            <person name="Miettinen O."/>
            <person name="Hibbett D.S."/>
            <person name="Nagy L.G."/>
        </authorList>
    </citation>
    <scope>NUCLEOTIDE SEQUENCE [LARGE SCALE GENOMIC DNA]</scope>
    <source>
        <strain evidence="8 9">CBS 166.37</strain>
    </source>
</reference>
<dbReference type="EMBL" id="ML213604">
    <property type="protein sequence ID" value="TFK38222.1"/>
    <property type="molecule type" value="Genomic_DNA"/>
</dbReference>
<dbReference type="InterPro" id="IPR020556">
    <property type="entry name" value="Amidase_CS"/>
</dbReference>
<dbReference type="AlphaFoldDB" id="A0A5C3LZC9"/>
<dbReference type="InterPro" id="IPR023631">
    <property type="entry name" value="Amidase_dom"/>
</dbReference>
<evidence type="ECO:0000256" key="1">
    <source>
        <dbReference type="ARBA" id="ARBA00001311"/>
    </source>
</evidence>
<keyword evidence="4" id="KW-0378">Hydrolase</keyword>
<dbReference type="OrthoDB" id="6428749at2759"/>
<evidence type="ECO:0000313" key="9">
    <source>
        <dbReference type="Proteomes" id="UP000308652"/>
    </source>
</evidence>
<dbReference type="STRING" id="68775.A0A5C3LZC9"/>
<dbReference type="Proteomes" id="UP000308652">
    <property type="component" value="Unassembled WGS sequence"/>
</dbReference>
<evidence type="ECO:0000313" key="8">
    <source>
        <dbReference type="EMBL" id="TFK38222.1"/>
    </source>
</evidence>
<name>A0A5C3LZC9_9AGAR</name>
<evidence type="ECO:0000256" key="3">
    <source>
        <dbReference type="ARBA" id="ARBA00012922"/>
    </source>
</evidence>
<feature type="binding site" evidence="6">
    <location>
        <position position="213"/>
    </location>
    <ligand>
        <name>substrate</name>
    </ligand>
</feature>
<keyword evidence="9" id="KW-1185">Reference proteome</keyword>
<dbReference type="GO" id="GO:0004040">
    <property type="term" value="F:amidase activity"/>
    <property type="evidence" value="ECO:0007669"/>
    <property type="project" value="UniProtKB-EC"/>
</dbReference>
<evidence type="ECO:0000259" key="7">
    <source>
        <dbReference type="Pfam" id="PF01425"/>
    </source>
</evidence>
<comment type="catalytic activity">
    <reaction evidence="1">
        <text>a monocarboxylic acid amide + H2O = a monocarboxylate + NH4(+)</text>
        <dbReference type="Rhea" id="RHEA:12020"/>
        <dbReference type="ChEBI" id="CHEBI:15377"/>
        <dbReference type="ChEBI" id="CHEBI:28938"/>
        <dbReference type="ChEBI" id="CHEBI:35757"/>
        <dbReference type="ChEBI" id="CHEBI:83628"/>
        <dbReference type="EC" id="3.5.1.4"/>
    </reaction>
</comment>
<comment type="similarity">
    <text evidence="2">Belongs to the amidase family.</text>
</comment>
<feature type="active site" description="Acyl-ester intermediate" evidence="5">
    <location>
        <position position="237"/>
    </location>
</feature>
<feature type="binding site" evidence="6">
    <location>
        <begin position="234"/>
        <end position="237"/>
    </location>
    <ligand>
        <name>substrate</name>
    </ligand>
</feature>
<dbReference type="PANTHER" id="PTHR46072:SF2">
    <property type="entry name" value="AMIDASE (EUROFUNG)"/>
    <property type="match status" value="1"/>
</dbReference>
<evidence type="ECO:0000256" key="6">
    <source>
        <dbReference type="PIRSR" id="PIRSR001221-2"/>
    </source>
</evidence>
<sequence length="571" mass="64137">MNTSSAPRSDWKVLCENRRKAQQDSIPREWLLSELPPISQRNVLDIPSKSGILTPRELGITETTDLGVILQKLRSNEWTSVEVTTAFYKRAVIAHQLTNCLTEIFVDRALERARYLDEMLEKTGKPLGPLHGLPVSLKDQFTMKGLETIMGYVSSIGKHAESDSVLVEILYKCGAVPFVRTNVPQTLMWGETYNHVFGRTLNPYNRTLTPGGSSGGEGALVAMKGSPLGVGTDIGGSLRIPSAFCGLYTLRPSYGRLPYYGAANALMGQESILSVLGPMTNSLSGVIEFVKAIIYEKPWDLDPVVIRKPWSEAEYKLSEHGEDGAQLCFAIMWDNGVVRPHPPLLRAMKMTKDALEAAGHKVIEWECHRHIEIYKNAETIFVADGNHDYKTQCALSGEPLIQTMIPTDDEEYQDHDYEPHNPLVKELLWQLHDEKRELRKSHLDHWNRTVSRTGTGRPVDAIISPAVPYTAVPHGLNYDAFYTTLCNALDYSTSMFPVTHVDPKIDVPHEPHDFYNHEDEMIFKLYQTDKFAGCPVGLQLIGRTLEEEAILKMTEIVDDALSKWKAMTMQI</sequence>